<evidence type="ECO:0000256" key="5">
    <source>
        <dbReference type="ARBA" id="ARBA00023242"/>
    </source>
</evidence>
<dbReference type="InterPro" id="IPR007832">
    <property type="entry name" value="RNA_pol_Rpc34"/>
</dbReference>
<dbReference type="Gene3D" id="1.10.10.10">
    <property type="entry name" value="Winged helix-like DNA-binding domain superfamily/Winged helix DNA-binding domain"/>
    <property type="match status" value="1"/>
</dbReference>
<dbReference type="Pfam" id="PF05158">
    <property type="entry name" value="RNA_pol_Rpc34"/>
    <property type="match status" value="2"/>
</dbReference>
<reference evidence="7 8" key="1">
    <citation type="submission" date="2019-01" db="EMBL/GenBank/DDBJ databases">
        <title>Sequencing of cultivated peanut Arachis hypogaea provides insights into genome evolution and oil improvement.</title>
        <authorList>
            <person name="Chen X."/>
        </authorList>
    </citation>
    <scope>NUCLEOTIDE SEQUENCE [LARGE SCALE GENOMIC DNA]</scope>
    <source>
        <strain evidence="8">cv. Fuhuasheng</strain>
        <strain evidence="7">GDAAS-fuhuasheng2018</strain>
        <tissue evidence="7">Leaves</tissue>
    </source>
</reference>
<dbReference type="GO" id="GO:0005666">
    <property type="term" value="C:RNA polymerase III complex"/>
    <property type="evidence" value="ECO:0007669"/>
    <property type="project" value="InterPro"/>
</dbReference>
<dbReference type="PANTHER" id="PTHR12780">
    <property type="entry name" value="RNA POLYMERASE III DNA DIRECTED , 39KD SUBUNIT-RELATED"/>
    <property type="match status" value="1"/>
</dbReference>
<evidence type="ECO:0000256" key="4">
    <source>
        <dbReference type="ARBA" id="ARBA00023163"/>
    </source>
</evidence>
<proteinExistence type="inferred from homology"/>
<reference evidence="6 9" key="2">
    <citation type="submission" date="2020-01" db="EMBL/GenBank/DDBJ databases">
        <title>Genome sequence of Arachis hypogaea, cultivar Shitouqi.</title>
        <authorList>
            <person name="Zhuang W."/>
            <person name="Chen H."/>
            <person name="Varshney R."/>
            <person name="Wang D."/>
            <person name="Ming R."/>
        </authorList>
    </citation>
    <scope>NUCLEOTIDE SEQUENCE [LARGE SCALE GENOMIC DNA]</scope>
    <source>
        <tissue evidence="6">Young leaf</tissue>
    </source>
</reference>
<dbReference type="EMBL" id="CP031001">
    <property type="protein sequence ID" value="QHN76303.1"/>
    <property type="molecule type" value="Genomic_DNA"/>
</dbReference>
<dbReference type="Proteomes" id="UP000464620">
    <property type="component" value="Chromosome B09"/>
</dbReference>
<comment type="subcellular location">
    <subcellularLocation>
        <location evidence="1">Nucleus</location>
    </subcellularLocation>
</comment>
<keyword evidence="3 6" id="KW-0240">DNA-directed RNA polymerase</keyword>
<keyword evidence="8" id="KW-1185">Reference proteome</keyword>
<dbReference type="EMBL" id="CP031001">
    <property type="protein sequence ID" value="QHN76302.1"/>
    <property type="molecule type" value="Genomic_DNA"/>
</dbReference>
<comment type="similarity">
    <text evidence="2">Belongs to the eukaryotic RPC34/RPC39 RNA polymerase subunit family.</text>
</comment>
<protein>
    <submittedName>
        <fullName evidence="6">Putative DNA-directed RNA polymerase III subunit</fullName>
    </submittedName>
</protein>
<dbReference type="OrthoDB" id="613763at2759"/>
<name>A0A444XDF8_ARAHY</name>
<gene>
    <name evidence="7" type="ORF">Ahy_B09g095313</name>
    <name evidence="6" type="ORF">DS421_19g642700</name>
</gene>
<evidence type="ECO:0000313" key="8">
    <source>
        <dbReference type="Proteomes" id="UP000289738"/>
    </source>
</evidence>
<organism evidence="7 8">
    <name type="scientific">Arachis hypogaea</name>
    <name type="common">Peanut</name>
    <dbReference type="NCBI Taxonomy" id="3818"/>
    <lineage>
        <taxon>Eukaryota</taxon>
        <taxon>Viridiplantae</taxon>
        <taxon>Streptophyta</taxon>
        <taxon>Embryophyta</taxon>
        <taxon>Tracheophyta</taxon>
        <taxon>Spermatophyta</taxon>
        <taxon>Magnoliopsida</taxon>
        <taxon>eudicotyledons</taxon>
        <taxon>Gunneridae</taxon>
        <taxon>Pentapetalae</taxon>
        <taxon>rosids</taxon>
        <taxon>fabids</taxon>
        <taxon>Fabales</taxon>
        <taxon>Fabaceae</taxon>
        <taxon>Papilionoideae</taxon>
        <taxon>50 kb inversion clade</taxon>
        <taxon>dalbergioids sensu lato</taxon>
        <taxon>Dalbergieae</taxon>
        <taxon>Pterocarpus clade</taxon>
        <taxon>Arachis</taxon>
    </lineage>
</organism>
<keyword evidence="4" id="KW-0804">Transcription</keyword>
<keyword evidence="5" id="KW-0539">Nucleus</keyword>
<dbReference type="GO" id="GO:0005654">
    <property type="term" value="C:nucleoplasm"/>
    <property type="evidence" value="ECO:0007669"/>
    <property type="project" value="UniProtKB-ARBA"/>
</dbReference>
<dbReference type="InterPro" id="IPR036388">
    <property type="entry name" value="WH-like_DNA-bd_sf"/>
</dbReference>
<evidence type="ECO:0000313" key="7">
    <source>
        <dbReference type="EMBL" id="RYQ87771.1"/>
    </source>
</evidence>
<dbReference type="SUPFAM" id="SSF46785">
    <property type="entry name" value="Winged helix' DNA-binding domain"/>
    <property type="match status" value="1"/>
</dbReference>
<evidence type="ECO:0000256" key="3">
    <source>
        <dbReference type="ARBA" id="ARBA00022478"/>
    </source>
</evidence>
<dbReference type="InterPro" id="IPR016049">
    <property type="entry name" value="RNA_pol_Rpc34-like"/>
</dbReference>
<dbReference type="GO" id="GO:0005737">
    <property type="term" value="C:cytoplasm"/>
    <property type="evidence" value="ECO:0007669"/>
    <property type="project" value="UniProtKB-ARBA"/>
</dbReference>
<evidence type="ECO:0000313" key="9">
    <source>
        <dbReference type="Proteomes" id="UP000464620"/>
    </source>
</evidence>
<dbReference type="STRING" id="3818.A0A444XDF8"/>
<sequence length="231" mass="26093">MNKRKREGLASNSDNMNDAERIVYNVIHSKQNMGIWMADIKRETSLPESMIKKSIKMLQTKGEIKEVVNIKNKSRKHYMAAGFEPADEITGGSWYSEGKLDQEYIFRLRQVCLNYISRNVVANRDGILEFINQGGYFSGTTTQEVDQILGNLVLDDKIIEVKSTGYGDYEKFPVGRVCYRCKSKGSVNNGEGKIGAMASIPCGVCPRINLCSPDGYISPKTCELYQKWLDF</sequence>
<dbReference type="GO" id="GO:0006383">
    <property type="term" value="P:transcription by RNA polymerase III"/>
    <property type="evidence" value="ECO:0007669"/>
    <property type="project" value="InterPro"/>
</dbReference>
<dbReference type="AlphaFoldDB" id="A0A444XDF8"/>
<accession>A0A444XDF8</accession>
<evidence type="ECO:0000313" key="6">
    <source>
        <dbReference type="EMBL" id="QHN76302.1"/>
    </source>
</evidence>
<evidence type="ECO:0000256" key="1">
    <source>
        <dbReference type="ARBA" id="ARBA00004123"/>
    </source>
</evidence>
<evidence type="ECO:0000256" key="2">
    <source>
        <dbReference type="ARBA" id="ARBA00011038"/>
    </source>
</evidence>
<dbReference type="EMBL" id="SDMP01000019">
    <property type="protein sequence ID" value="RYQ87771.1"/>
    <property type="molecule type" value="Genomic_DNA"/>
</dbReference>
<dbReference type="FunFam" id="1.10.10.10:FF:000116">
    <property type="entry name" value="DNA-directed RNA polymerase III subunit RPC6"/>
    <property type="match status" value="1"/>
</dbReference>
<dbReference type="Proteomes" id="UP000289738">
    <property type="component" value="Chromosome B09"/>
</dbReference>
<dbReference type="InterPro" id="IPR036390">
    <property type="entry name" value="WH_DNA-bd_sf"/>
</dbReference>